<dbReference type="SMART" id="SM00156">
    <property type="entry name" value="PP2Ac"/>
    <property type="match status" value="1"/>
</dbReference>
<evidence type="ECO:0000313" key="4">
    <source>
        <dbReference type="EMBL" id="PIC36319.1"/>
    </source>
</evidence>
<dbReference type="PANTHER" id="PTHR11668:SF496">
    <property type="entry name" value="SERINE_THREONINE-PROTEIN PHOSPHATASE"/>
    <property type="match status" value="1"/>
</dbReference>
<keyword evidence="5" id="KW-1185">Reference proteome</keyword>
<dbReference type="PANTHER" id="PTHR11668">
    <property type="entry name" value="SERINE/THREONINE PROTEIN PHOSPHATASE"/>
    <property type="match status" value="1"/>
</dbReference>
<feature type="compositionally biased region" description="Basic and acidic residues" evidence="2">
    <location>
        <begin position="1440"/>
        <end position="1450"/>
    </location>
</feature>
<dbReference type="Pfam" id="PF00149">
    <property type="entry name" value="Metallophos"/>
    <property type="match status" value="1"/>
</dbReference>
<feature type="region of interest" description="Disordered" evidence="2">
    <location>
        <begin position="833"/>
        <end position="872"/>
    </location>
</feature>
<feature type="compositionally biased region" description="Basic residues" evidence="2">
    <location>
        <begin position="1415"/>
        <end position="1432"/>
    </location>
</feature>
<sequence>MASKKAKQTKKKKAKQAKQQNHKAYAQFMERLKVFEQDLNAVIIENALADGTIKDMNVVRELLNIQPGTNFELMKTQHVPGVGVELVEVFSKVFDGCAAAGKPCEGLDVLKNGVIAMESMARKITVKYGEPFSPHGPLGQLMWLTGVPAEVENYRKMISDVLDSFEKSKDYQNLTDAEAFVERTKLYKLKESLTKPIPFLDQAAAVHGAGSLKQETVESEINKVLILKAISIDLKNDKSREESKEKLKSINKLKDHCASVLSDGSVNPAIRNMHSVVLVNNLRLLTIKERNFTHGFFKGGQDYVEYFDNLNSGSSEKNMLLDSPREPLRNYLVHSSELSKKIKPSLEVFQTGKSLSLAEENIKEVLMEAKTEIEQISEVQKYGSCYQEIHEFDVPNGFDAWENEKTHVQNLGNNGAVLAEKLSKIPKGLPLFEKFVKEFVVKTLSTYELLKKMESYPERNQIIAELETRASQLDNLKPELENVETYSNGTTISNLFPNTATWFVDSGASRILNCLQNETVTTALINAFGNRTKLSLSEMKPDNKHVLDFKEAQVTLGKKANEWNKIKKVFEKRKKNKRSAKNRPKLDDPFVVNRDLSYAVKLFSDLVTADNIGDFLENIMKSEGPIENMLNNLPDRVLRERLKMLFTPEIRKTLKSVSSVIAQVEKKIGKVPSDKEGVSNALKNIKMDGLSDVKIGELTDMLMLAGLPLNQNVTEEIKYTELEFSNGSTKLANGLKAFLLAHTFLSAVLSPEDKAAIDSQDSSGYHFQWWHAVVAVLGAVVITILIRFIYFYAENKGEKNQFEKALTDTFSLKQKKKGIEIVQLPNGEIGVRAESKTSDGRDPDTCKPAVNPAFEKKPKKDPEAEIPKPAPEPKIPVLLKARELKTQQLKDYVEVKKYGEHEHEIRLKTEEVAEKVLTFKFHQTTMEELEVADNIQIEDVPLTEITDGPLKICLRAKINYLCGSGHDLYEVENANASSNEKWRAEMQAELDKTQKCLDDMDMSSSKTARYLGELSGKVLKKSVSKGKQEVSIDTTQESNRDDLPRTSAGADDKYSDGNIDTTIHGRWSHTPRRVMLVLHMNLQPDYVEENRPDPNDDLTETYFDGNIKDDDNNFNKRMMRVCMGRKKVIELDPMKKLDAPDRRKPLISMNNARELIRQATVQASRSPAFLKLNRRKTRLVGDIHGYYPDFLRQINIGERDATTYIMTGDLVGRGERSLDTLFYMITLMLSRPMKYHYIRGNHELQHTNIADGFFDECVNTYGEIDGREIWTLANGFFAELPVACLLNDKIFIAHGGVSHLMRQGRSVFDKIKKRPVTAEEWKLWLDLLWSDPDEHYSLSKLFRNLFPTSKRSKDVNKFSPVALISILEACKLEGVIRAHENRAAQTIVDLDKNSIEFIRFTNQNVSDAIDDLTMAKHKRSRGTGGKKKRSRSKGPSTLMKMEEGVLGKRK</sequence>
<proteinExistence type="inferred from homology"/>
<dbReference type="PRINTS" id="PR00114">
    <property type="entry name" value="STPHPHTASE"/>
</dbReference>
<dbReference type="SUPFAM" id="SSF56300">
    <property type="entry name" value="Metallo-dependent phosphatases"/>
    <property type="match status" value="1"/>
</dbReference>
<evidence type="ECO:0000259" key="3">
    <source>
        <dbReference type="PROSITE" id="PS00125"/>
    </source>
</evidence>
<evidence type="ECO:0000313" key="5">
    <source>
        <dbReference type="Proteomes" id="UP000230233"/>
    </source>
</evidence>
<dbReference type="STRING" id="1611254.A0A2G5U9W4"/>
<organism evidence="4 5">
    <name type="scientific">Caenorhabditis nigoni</name>
    <dbReference type="NCBI Taxonomy" id="1611254"/>
    <lineage>
        <taxon>Eukaryota</taxon>
        <taxon>Metazoa</taxon>
        <taxon>Ecdysozoa</taxon>
        <taxon>Nematoda</taxon>
        <taxon>Chromadorea</taxon>
        <taxon>Rhabditida</taxon>
        <taxon>Rhabditina</taxon>
        <taxon>Rhabditomorpha</taxon>
        <taxon>Rhabditoidea</taxon>
        <taxon>Rhabditidae</taxon>
        <taxon>Peloderinae</taxon>
        <taxon>Caenorhabditis</taxon>
    </lineage>
</organism>
<evidence type="ECO:0000256" key="1">
    <source>
        <dbReference type="RuleBase" id="RU004273"/>
    </source>
</evidence>
<feature type="region of interest" description="Disordered" evidence="2">
    <location>
        <begin position="1415"/>
        <end position="1450"/>
    </location>
</feature>
<dbReference type="Gene3D" id="3.60.21.10">
    <property type="match status" value="1"/>
</dbReference>
<dbReference type="GO" id="GO:0004722">
    <property type="term" value="F:protein serine/threonine phosphatase activity"/>
    <property type="evidence" value="ECO:0007669"/>
    <property type="project" value="UniProtKB-EC"/>
</dbReference>
<comment type="similarity">
    <text evidence="1">Belongs to the PPP phosphatase family.</text>
</comment>
<feature type="region of interest" description="Disordered" evidence="2">
    <location>
        <begin position="1025"/>
        <end position="1057"/>
    </location>
</feature>
<feature type="compositionally biased region" description="Basic and acidic residues" evidence="2">
    <location>
        <begin position="1038"/>
        <end position="1055"/>
    </location>
</feature>
<comment type="caution">
    <text evidence="4">The sequence shown here is derived from an EMBL/GenBank/DDBJ whole genome shotgun (WGS) entry which is preliminary data.</text>
</comment>
<dbReference type="InterPro" id="IPR006186">
    <property type="entry name" value="Ser/Thr-sp_prot-phosphatase"/>
</dbReference>
<evidence type="ECO:0000256" key="2">
    <source>
        <dbReference type="SAM" id="MobiDB-lite"/>
    </source>
</evidence>
<protein>
    <recommendedName>
        <fullName evidence="1">Serine/threonine-protein phosphatase</fullName>
        <ecNumber evidence="1">3.1.3.16</ecNumber>
    </recommendedName>
</protein>
<comment type="catalytic activity">
    <reaction evidence="1">
        <text>O-phospho-L-threonyl-[protein] + H2O = L-threonyl-[protein] + phosphate</text>
        <dbReference type="Rhea" id="RHEA:47004"/>
        <dbReference type="Rhea" id="RHEA-COMP:11060"/>
        <dbReference type="Rhea" id="RHEA-COMP:11605"/>
        <dbReference type="ChEBI" id="CHEBI:15377"/>
        <dbReference type="ChEBI" id="CHEBI:30013"/>
        <dbReference type="ChEBI" id="CHEBI:43474"/>
        <dbReference type="ChEBI" id="CHEBI:61977"/>
        <dbReference type="EC" id="3.1.3.16"/>
    </reaction>
</comment>
<accession>A0A2G5U9W4</accession>
<feature type="compositionally biased region" description="Basic residues" evidence="2">
    <location>
        <begin position="1"/>
        <end position="16"/>
    </location>
</feature>
<dbReference type="PROSITE" id="PS00125">
    <property type="entry name" value="SER_THR_PHOSPHATASE"/>
    <property type="match status" value="1"/>
</dbReference>
<dbReference type="InterPro" id="IPR029052">
    <property type="entry name" value="Metallo-depent_PP-like"/>
</dbReference>
<feature type="region of interest" description="Disordered" evidence="2">
    <location>
        <begin position="1"/>
        <end position="21"/>
    </location>
</feature>
<dbReference type="Proteomes" id="UP000230233">
    <property type="component" value="Chromosome IV"/>
</dbReference>
<dbReference type="InterPro" id="IPR050341">
    <property type="entry name" value="PP1_catalytic_subunit"/>
</dbReference>
<name>A0A2G5U9W4_9PELO</name>
<feature type="compositionally biased region" description="Basic and acidic residues" evidence="2">
    <location>
        <begin position="854"/>
        <end position="866"/>
    </location>
</feature>
<gene>
    <name evidence="4" type="primary">Cnig_chr_IV.g15365</name>
    <name evidence="4" type="ORF">B9Z55_015365</name>
</gene>
<reference evidence="5" key="1">
    <citation type="submission" date="2017-10" db="EMBL/GenBank/DDBJ databases">
        <title>Rapid genome shrinkage in a self-fertile nematode reveals novel sperm competition proteins.</title>
        <authorList>
            <person name="Yin D."/>
            <person name="Schwarz E.M."/>
            <person name="Thomas C.G."/>
            <person name="Felde R.L."/>
            <person name="Korf I.F."/>
            <person name="Cutter A.D."/>
            <person name="Schartner C.M."/>
            <person name="Ralston E.J."/>
            <person name="Meyer B.J."/>
            <person name="Haag E.S."/>
        </authorList>
    </citation>
    <scope>NUCLEOTIDE SEQUENCE [LARGE SCALE GENOMIC DNA]</scope>
    <source>
        <strain evidence="5">JU1422</strain>
    </source>
</reference>
<keyword evidence="1" id="KW-0378">Hydrolase</keyword>
<dbReference type="InterPro" id="IPR004843">
    <property type="entry name" value="Calcineurin-like_PHP"/>
</dbReference>
<feature type="compositionally biased region" description="Basic and acidic residues" evidence="2">
    <location>
        <begin position="833"/>
        <end position="845"/>
    </location>
</feature>
<dbReference type="OrthoDB" id="5908322at2759"/>
<feature type="domain" description="Serine/threonine specific protein phosphatases" evidence="3">
    <location>
        <begin position="1238"/>
        <end position="1243"/>
    </location>
</feature>
<dbReference type="CDD" id="cd00144">
    <property type="entry name" value="MPP_PPP_family"/>
    <property type="match status" value="1"/>
</dbReference>
<dbReference type="EMBL" id="PDUG01000004">
    <property type="protein sequence ID" value="PIC36319.1"/>
    <property type="molecule type" value="Genomic_DNA"/>
</dbReference>
<dbReference type="EC" id="3.1.3.16" evidence="1"/>